<feature type="compositionally biased region" description="Polar residues" evidence="1">
    <location>
        <begin position="10"/>
        <end position="21"/>
    </location>
</feature>
<name>A0A8D9HHP8_BRACM</name>
<feature type="non-terminal residue" evidence="2">
    <location>
        <position position="66"/>
    </location>
</feature>
<organism evidence="2 3">
    <name type="scientific">Brassica campestris</name>
    <name type="common">Field mustard</name>
    <dbReference type="NCBI Taxonomy" id="3711"/>
    <lineage>
        <taxon>Eukaryota</taxon>
        <taxon>Viridiplantae</taxon>
        <taxon>Streptophyta</taxon>
        <taxon>Embryophyta</taxon>
        <taxon>Tracheophyta</taxon>
        <taxon>Spermatophyta</taxon>
        <taxon>Magnoliopsida</taxon>
        <taxon>eudicotyledons</taxon>
        <taxon>Gunneridae</taxon>
        <taxon>Pentapetalae</taxon>
        <taxon>rosids</taxon>
        <taxon>malvids</taxon>
        <taxon>Brassicales</taxon>
        <taxon>Brassicaceae</taxon>
        <taxon>Brassiceae</taxon>
        <taxon>Brassica</taxon>
    </lineage>
</organism>
<feature type="region of interest" description="Disordered" evidence="1">
    <location>
        <begin position="1"/>
        <end position="28"/>
    </location>
</feature>
<reference evidence="2 3" key="1">
    <citation type="submission" date="2021-07" db="EMBL/GenBank/DDBJ databases">
        <authorList>
            <consortium name="Genoscope - CEA"/>
            <person name="William W."/>
        </authorList>
    </citation>
    <scope>NUCLEOTIDE SEQUENCE [LARGE SCALE GENOMIC DNA]</scope>
</reference>
<sequence length="66" mass="7366">MEQRRRSSWMVHSSMLTNPQMSHKEPNKASQASIITLCTQERLSIACAEKRGSAISTLATTIFRTG</sequence>
<evidence type="ECO:0000313" key="3">
    <source>
        <dbReference type="Proteomes" id="UP000694005"/>
    </source>
</evidence>
<gene>
    <name evidence="2" type="ORF">BRAPAZ1V2_A08P33810.2</name>
</gene>
<protein>
    <submittedName>
        <fullName evidence="2">Uncharacterized protein</fullName>
    </submittedName>
</protein>
<evidence type="ECO:0000256" key="1">
    <source>
        <dbReference type="SAM" id="MobiDB-lite"/>
    </source>
</evidence>
<dbReference type="Gramene" id="A08p33810.2_BraZ1">
    <property type="protein sequence ID" value="A08p33810.2_BraZ1.CDS"/>
    <property type="gene ID" value="A08g33810.2_BraZ1"/>
</dbReference>
<dbReference type="EMBL" id="LS974624">
    <property type="protein sequence ID" value="CAG7899715.1"/>
    <property type="molecule type" value="Genomic_DNA"/>
</dbReference>
<evidence type="ECO:0000313" key="2">
    <source>
        <dbReference type="EMBL" id="CAG7899715.1"/>
    </source>
</evidence>
<accession>A0A8D9HHP8</accession>
<proteinExistence type="predicted"/>
<dbReference type="Proteomes" id="UP000694005">
    <property type="component" value="Chromosome A08"/>
</dbReference>
<dbReference type="AlphaFoldDB" id="A0A8D9HHP8"/>